<feature type="transmembrane region" description="Helical" evidence="1">
    <location>
        <begin position="238"/>
        <end position="259"/>
    </location>
</feature>
<dbReference type="Proteomes" id="UP001243330">
    <property type="component" value="Unassembled WGS sequence"/>
</dbReference>
<keyword evidence="3" id="KW-1185">Reference proteome</keyword>
<feature type="transmembrane region" description="Helical" evidence="1">
    <location>
        <begin position="206"/>
        <end position="226"/>
    </location>
</feature>
<keyword evidence="1" id="KW-0472">Membrane</keyword>
<sequence>MSWSWFKEVLVTLAELILAIGEVIWQWLCGWVPVLLVVDLLGHSFAVLFALRRSSLLSSDSSSLLSSFLAVTSHDKNVAFALLGVFLFVLMMTAGPLAQMWLAALKIRHRGFRPPSAAVFSLKTIMQASARPALSAHLLAKGLRPNACDRCSPSPRDLEEGRAMIHLDRMYHCVENSGKELGCIPVLDHYCWWLWVPVALPTIKSYLLFMVWIVVFQTVSLGILAWPLAISAWHSTAWLYVFIAACFPYMLVLVLAAPIRKQWRRLACMDSPGKEYAQYIRHRPAPAFPMYVKRSDGTYAHRLMSYNPWDKGTMLNLRSVLGDNILTWPFWFVVPRRVRDYGTGEQDLPLSSWFLQDVQDTQASGAFTFAMAGIPLQTLDPARHRRGFSSED</sequence>
<evidence type="ECO:0000256" key="1">
    <source>
        <dbReference type="SAM" id="Phobius"/>
    </source>
</evidence>
<evidence type="ECO:0000313" key="2">
    <source>
        <dbReference type="EMBL" id="KAK1856098.1"/>
    </source>
</evidence>
<dbReference type="PROSITE" id="PS50216">
    <property type="entry name" value="DHHC"/>
    <property type="match status" value="1"/>
</dbReference>
<name>A0AAD9EPQ8_9PEZI</name>
<keyword evidence="1" id="KW-0812">Transmembrane</keyword>
<dbReference type="AlphaFoldDB" id="A0AAD9EPQ8"/>
<accession>A0AAD9EPQ8</accession>
<reference evidence="2" key="1">
    <citation type="submission" date="2023-01" db="EMBL/GenBank/DDBJ databases">
        <title>Colletotrichum chrysophilum M932 genome sequence.</title>
        <authorList>
            <person name="Baroncelli R."/>
        </authorList>
    </citation>
    <scope>NUCLEOTIDE SEQUENCE</scope>
    <source>
        <strain evidence="2">M932</strain>
    </source>
</reference>
<dbReference type="EMBL" id="JAQOWY010000013">
    <property type="protein sequence ID" value="KAK1856098.1"/>
    <property type="molecule type" value="Genomic_DNA"/>
</dbReference>
<feature type="transmembrane region" description="Helical" evidence="1">
    <location>
        <begin position="78"/>
        <end position="103"/>
    </location>
</feature>
<proteinExistence type="predicted"/>
<comment type="caution">
    <text evidence="2">The sequence shown here is derived from an EMBL/GenBank/DDBJ whole genome shotgun (WGS) entry which is preliminary data.</text>
</comment>
<feature type="transmembrane region" description="Helical" evidence="1">
    <location>
        <begin position="6"/>
        <end position="25"/>
    </location>
</feature>
<protein>
    <submittedName>
        <fullName evidence="2">Dhhc zinc finger domain-containing protein</fullName>
    </submittedName>
</protein>
<gene>
    <name evidence="2" type="ORF">CCHR01_01312</name>
</gene>
<evidence type="ECO:0000313" key="3">
    <source>
        <dbReference type="Proteomes" id="UP001243330"/>
    </source>
</evidence>
<keyword evidence="1" id="KW-1133">Transmembrane helix</keyword>
<organism evidence="2 3">
    <name type="scientific">Colletotrichum chrysophilum</name>
    <dbReference type="NCBI Taxonomy" id="1836956"/>
    <lineage>
        <taxon>Eukaryota</taxon>
        <taxon>Fungi</taxon>
        <taxon>Dikarya</taxon>
        <taxon>Ascomycota</taxon>
        <taxon>Pezizomycotina</taxon>
        <taxon>Sordariomycetes</taxon>
        <taxon>Hypocreomycetidae</taxon>
        <taxon>Glomerellales</taxon>
        <taxon>Glomerellaceae</taxon>
        <taxon>Colletotrichum</taxon>
        <taxon>Colletotrichum gloeosporioides species complex</taxon>
    </lineage>
</organism>